<keyword evidence="1" id="KW-0472">Membrane</keyword>
<keyword evidence="1" id="KW-0812">Transmembrane</keyword>
<evidence type="ECO:0000313" key="2">
    <source>
        <dbReference type="EMBL" id="GAY77585.1"/>
    </source>
</evidence>
<dbReference type="AlphaFoldDB" id="A0A4Y1ZEU3"/>
<accession>A0A4Y1ZEU3</accession>
<keyword evidence="1" id="KW-1133">Transmembrane helix</keyword>
<dbReference type="Proteomes" id="UP000319716">
    <property type="component" value="Unassembled WGS sequence"/>
</dbReference>
<name>A0A4Y1ZEU3_9BACL</name>
<reference evidence="2 3" key="1">
    <citation type="submission" date="2017-11" db="EMBL/GenBank/DDBJ databases">
        <title>Draft Genome Sequence of Sporolactobacillus inulinus NBRC 111894 Isolated from Koso, a Japanese Sugar-Vegetable Fermented Beverage.</title>
        <authorList>
            <person name="Chiou T.Y."/>
            <person name="Oshima K."/>
            <person name="Suda W."/>
            <person name="Hattori M."/>
            <person name="Takahashi T."/>
        </authorList>
    </citation>
    <scope>NUCLEOTIDE SEQUENCE [LARGE SCALE GENOMIC DNA]</scope>
    <source>
        <strain evidence="2 3">NBRC111894</strain>
    </source>
</reference>
<organism evidence="2 3">
    <name type="scientific">Sporolactobacillus inulinus</name>
    <dbReference type="NCBI Taxonomy" id="2078"/>
    <lineage>
        <taxon>Bacteria</taxon>
        <taxon>Bacillati</taxon>
        <taxon>Bacillota</taxon>
        <taxon>Bacilli</taxon>
        <taxon>Bacillales</taxon>
        <taxon>Sporolactobacillaceae</taxon>
        <taxon>Sporolactobacillus</taxon>
    </lineage>
</organism>
<gene>
    <name evidence="2" type="ORF">NBRC111894_3139</name>
</gene>
<dbReference type="EMBL" id="BEXB01000029">
    <property type="protein sequence ID" value="GAY77585.1"/>
    <property type="molecule type" value="Genomic_DNA"/>
</dbReference>
<comment type="caution">
    <text evidence="2">The sequence shown here is derived from an EMBL/GenBank/DDBJ whole genome shotgun (WGS) entry which is preliminary data.</text>
</comment>
<proteinExistence type="predicted"/>
<protein>
    <submittedName>
        <fullName evidence="2">Uncharacterized protein</fullName>
    </submittedName>
</protein>
<sequence>MLTVLVGKAAATLDPKLILFALLAIVGYILMFIWYFKQMKKESLKVNHSEERSAEENTVTQ</sequence>
<feature type="transmembrane region" description="Helical" evidence="1">
    <location>
        <begin position="17"/>
        <end position="36"/>
    </location>
</feature>
<evidence type="ECO:0000313" key="3">
    <source>
        <dbReference type="Proteomes" id="UP000319716"/>
    </source>
</evidence>
<dbReference type="RefSeq" id="WP_307724667.1">
    <property type="nucleotide sequence ID" value="NZ_BEXB01000029.1"/>
</dbReference>
<evidence type="ECO:0000256" key="1">
    <source>
        <dbReference type="SAM" id="Phobius"/>
    </source>
</evidence>